<name>A0A1H3RWT9_9PSEU</name>
<proteinExistence type="predicted"/>
<keyword evidence="3" id="KW-1185">Reference proteome</keyword>
<keyword evidence="1" id="KW-1133">Transmembrane helix</keyword>
<evidence type="ECO:0000313" key="3">
    <source>
        <dbReference type="Proteomes" id="UP000199529"/>
    </source>
</evidence>
<dbReference type="AlphaFoldDB" id="A0A1H3RWT9"/>
<evidence type="ECO:0000313" key="2">
    <source>
        <dbReference type="EMBL" id="SDZ30120.1"/>
    </source>
</evidence>
<protein>
    <submittedName>
        <fullName evidence="2">Branched-chain amino acid transport protein</fullName>
    </submittedName>
</protein>
<dbReference type="InterPro" id="IPR008407">
    <property type="entry name" value="Brnchd-chn_aa_trnsp_AzlD"/>
</dbReference>
<dbReference type="Pfam" id="PF05437">
    <property type="entry name" value="AzlD"/>
    <property type="match status" value="1"/>
</dbReference>
<dbReference type="Proteomes" id="UP000199529">
    <property type="component" value="Unassembled WGS sequence"/>
</dbReference>
<feature type="transmembrane region" description="Helical" evidence="1">
    <location>
        <begin position="60"/>
        <end position="77"/>
    </location>
</feature>
<dbReference type="EMBL" id="FNOK01000058">
    <property type="protein sequence ID" value="SDZ30120.1"/>
    <property type="molecule type" value="Genomic_DNA"/>
</dbReference>
<evidence type="ECO:0000256" key="1">
    <source>
        <dbReference type="SAM" id="Phobius"/>
    </source>
</evidence>
<sequence>MTLGVIFALAAGTYAMRLAGPLLRGRIQISERVEQLLSIAAIVLLGAFVATSTAFESGGFAGWARFAGVAVGGVLAWRRAPFVLVVAAAAATTALLRLTGLAG</sequence>
<keyword evidence="1" id="KW-0472">Membrane</keyword>
<reference evidence="3" key="1">
    <citation type="submission" date="2016-10" db="EMBL/GenBank/DDBJ databases">
        <authorList>
            <person name="Varghese N."/>
            <person name="Submissions S."/>
        </authorList>
    </citation>
    <scope>NUCLEOTIDE SEQUENCE [LARGE SCALE GENOMIC DNA]</scope>
    <source>
        <strain evidence="3">CGMCC 4.3530</strain>
    </source>
</reference>
<accession>A0A1H3RWT9</accession>
<organism evidence="2 3">
    <name type="scientific">Saccharopolyspora shandongensis</name>
    <dbReference type="NCBI Taxonomy" id="418495"/>
    <lineage>
        <taxon>Bacteria</taxon>
        <taxon>Bacillati</taxon>
        <taxon>Actinomycetota</taxon>
        <taxon>Actinomycetes</taxon>
        <taxon>Pseudonocardiales</taxon>
        <taxon>Pseudonocardiaceae</taxon>
        <taxon>Saccharopolyspora</taxon>
    </lineage>
</organism>
<feature type="transmembrane region" description="Helical" evidence="1">
    <location>
        <begin position="36"/>
        <end position="54"/>
    </location>
</feature>
<dbReference type="STRING" id="418495.SAMN05216215_105842"/>
<dbReference type="RefSeq" id="WP_093275902.1">
    <property type="nucleotide sequence ID" value="NZ_FNOK01000058.1"/>
</dbReference>
<gene>
    <name evidence="2" type="ORF">SAMN05216215_105842</name>
</gene>
<keyword evidence="1" id="KW-0812">Transmembrane</keyword>
<feature type="transmembrane region" description="Helical" evidence="1">
    <location>
        <begin position="82"/>
        <end position="102"/>
    </location>
</feature>
<feature type="transmembrane region" description="Helical" evidence="1">
    <location>
        <begin position="6"/>
        <end position="24"/>
    </location>
</feature>
<dbReference type="OrthoDB" id="4484240at2"/>